<feature type="compositionally biased region" description="Basic and acidic residues" evidence="1">
    <location>
        <begin position="12"/>
        <end position="22"/>
    </location>
</feature>
<dbReference type="Proteomes" id="UP001500851">
    <property type="component" value="Unassembled WGS sequence"/>
</dbReference>
<name>A0ABN2LFB9_9MICO</name>
<evidence type="ECO:0000313" key="2">
    <source>
        <dbReference type="EMBL" id="GAA1786444.1"/>
    </source>
</evidence>
<evidence type="ECO:0000313" key="3">
    <source>
        <dbReference type="Proteomes" id="UP001500851"/>
    </source>
</evidence>
<accession>A0ABN2LFB9</accession>
<protein>
    <submittedName>
        <fullName evidence="2">Uncharacterized protein</fullName>
    </submittedName>
</protein>
<feature type="region of interest" description="Disordered" evidence="1">
    <location>
        <begin position="1"/>
        <end position="22"/>
    </location>
</feature>
<proteinExistence type="predicted"/>
<organism evidence="2 3">
    <name type="scientific">Leucobacter iarius</name>
    <dbReference type="NCBI Taxonomy" id="333963"/>
    <lineage>
        <taxon>Bacteria</taxon>
        <taxon>Bacillati</taxon>
        <taxon>Actinomycetota</taxon>
        <taxon>Actinomycetes</taxon>
        <taxon>Micrococcales</taxon>
        <taxon>Microbacteriaceae</taxon>
        <taxon>Leucobacter</taxon>
    </lineage>
</organism>
<gene>
    <name evidence="2" type="ORF">GCM10009768_14140</name>
</gene>
<reference evidence="2 3" key="1">
    <citation type="journal article" date="2019" name="Int. J. Syst. Evol. Microbiol.">
        <title>The Global Catalogue of Microorganisms (GCM) 10K type strain sequencing project: providing services to taxonomists for standard genome sequencing and annotation.</title>
        <authorList>
            <consortium name="The Broad Institute Genomics Platform"/>
            <consortium name="The Broad Institute Genome Sequencing Center for Infectious Disease"/>
            <person name="Wu L."/>
            <person name="Ma J."/>
        </authorList>
    </citation>
    <scope>NUCLEOTIDE SEQUENCE [LARGE SCALE GENOMIC DNA]</scope>
    <source>
        <strain evidence="2 3">JCM 14736</strain>
    </source>
</reference>
<comment type="caution">
    <text evidence="2">The sequence shown here is derived from an EMBL/GenBank/DDBJ whole genome shotgun (WGS) entry which is preliminary data.</text>
</comment>
<evidence type="ECO:0000256" key="1">
    <source>
        <dbReference type="SAM" id="MobiDB-lite"/>
    </source>
</evidence>
<dbReference type="EMBL" id="BAAAOB010000001">
    <property type="protein sequence ID" value="GAA1786444.1"/>
    <property type="molecule type" value="Genomic_DNA"/>
</dbReference>
<sequence length="162" mass="18100">MPRTRRPGGRVEGMRTSDSRLDPERVLATDHALQEVLGLLLREANQRQFWLIFLDGTRRIVGPLMPMDDYPISPDDPSEIEGRADDPIIDVLWDRIGEIAKMVGAESLVLVWERRGPAKFSNADLSWARAFSAATADGGLPIRAQFVLHSEGIRQIAVDDLI</sequence>
<keyword evidence="3" id="KW-1185">Reference proteome</keyword>